<accession>A0A914I0A7</accession>
<feature type="signal peptide" evidence="1">
    <location>
        <begin position="1"/>
        <end position="21"/>
    </location>
</feature>
<organism evidence="2 3">
    <name type="scientific">Globodera rostochiensis</name>
    <name type="common">Golden nematode worm</name>
    <name type="synonym">Heterodera rostochiensis</name>
    <dbReference type="NCBI Taxonomy" id="31243"/>
    <lineage>
        <taxon>Eukaryota</taxon>
        <taxon>Metazoa</taxon>
        <taxon>Ecdysozoa</taxon>
        <taxon>Nematoda</taxon>
        <taxon>Chromadorea</taxon>
        <taxon>Rhabditida</taxon>
        <taxon>Tylenchina</taxon>
        <taxon>Tylenchomorpha</taxon>
        <taxon>Tylenchoidea</taxon>
        <taxon>Heteroderidae</taxon>
        <taxon>Heteroderinae</taxon>
        <taxon>Globodera</taxon>
    </lineage>
</organism>
<protein>
    <submittedName>
        <fullName evidence="3">Uncharacterized protein</fullName>
    </submittedName>
</protein>
<dbReference type="Proteomes" id="UP000887572">
    <property type="component" value="Unplaced"/>
</dbReference>
<name>A0A914I0A7_GLORO</name>
<keyword evidence="1" id="KW-0732">Signal</keyword>
<keyword evidence="2" id="KW-1185">Reference proteome</keyword>
<evidence type="ECO:0000313" key="2">
    <source>
        <dbReference type="Proteomes" id="UP000887572"/>
    </source>
</evidence>
<dbReference type="AlphaFoldDB" id="A0A914I0A7"/>
<evidence type="ECO:0000256" key="1">
    <source>
        <dbReference type="SAM" id="SignalP"/>
    </source>
</evidence>
<dbReference type="WBParaSite" id="Gr19_v10_g6304.t1">
    <property type="protein sequence ID" value="Gr19_v10_g6304.t1"/>
    <property type="gene ID" value="Gr19_v10_g6304"/>
</dbReference>
<feature type="chain" id="PRO_5037402837" evidence="1">
    <location>
        <begin position="22"/>
        <end position="399"/>
    </location>
</feature>
<proteinExistence type="predicted"/>
<reference evidence="3" key="1">
    <citation type="submission" date="2022-11" db="UniProtKB">
        <authorList>
            <consortium name="WormBaseParasite"/>
        </authorList>
    </citation>
    <scope>IDENTIFICATION</scope>
</reference>
<evidence type="ECO:0000313" key="3">
    <source>
        <dbReference type="WBParaSite" id="Gr19_v10_g6304.t1"/>
    </source>
</evidence>
<sequence length="399" mass="46235">MWITASLSFPLLFIFIVPAGAVVDVSLSMSQMSLFLIKMDNFLASKCELNKYAFMGHEQEKEWKTETKKLINELKVVELRSYFGQPNVSEIPMKIGQKPSTICADIFMDLLLKKMLEKLPQEKNVLNVNELSKLTQKQNLLMLLELFYISSTFGNVFFANTKYYEELEWKFNKAEEIIKEILNKEYIKGKTSWFDIHQHFSVQNAWNEPEENILAWKLEIKLEILKLAQIIKIIGQFINKNCGKNLWNLLEESDQLTKCSILLDFAELEQNFAKELANSFDNSLNLVNLVGQILTSETASSNSKASTKWHCAFKVKSLTQILDDEGRLSVLRGLLQFGRLFMENFNGIFVTEMRKPTEEARKMEWKNILIRVTLNEHKLDEMKMLNKLAIDAGLIERMG</sequence>